<evidence type="ECO:0000313" key="1">
    <source>
        <dbReference type="EMBL" id="CAA9245516.1"/>
    </source>
</evidence>
<proteinExistence type="predicted"/>
<protein>
    <submittedName>
        <fullName evidence="1">Uncharacterized protein</fullName>
    </submittedName>
</protein>
<dbReference type="EMBL" id="CADCTB010000122">
    <property type="protein sequence ID" value="CAA9245516.1"/>
    <property type="molecule type" value="Genomic_DNA"/>
</dbReference>
<accession>A0A6J4IA24</accession>
<dbReference type="AlphaFoldDB" id="A0A6J4IA24"/>
<reference evidence="1" key="1">
    <citation type="submission" date="2020-02" db="EMBL/GenBank/DDBJ databases">
        <authorList>
            <person name="Meier V. D."/>
        </authorList>
    </citation>
    <scope>NUCLEOTIDE SEQUENCE</scope>
    <source>
        <strain evidence="1">AVDCRST_MAG10</strain>
    </source>
</reference>
<organism evidence="1">
    <name type="scientific">uncultured Acidimicrobiales bacterium</name>
    <dbReference type="NCBI Taxonomy" id="310071"/>
    <lineage>
        <taxon>Bacteria</taxon>
        <taxon>Bacillati</taxon>
        <taxon>Actinomycetota</taxon>
        <taxon>Acidimicrobiia</taxon>
        <taxon>Acidimicrobiales</taxon>
        <taxon>environmental samples</taxon>
    </lineage>
</organism>
<name>A0A6J4IA24_9ACTN</name>
<sequence>MTECEEAIRFVVPVDGRAICAPPRFSPRPEENSTLSFTAVVRRGQQGVEL</sequence>
<gene>
    <name evidence="1" type="ORF">AVDCRST_MAG10-1932</name>
</gene>